<dbReference type="InterPro" id="IPR050313">
    <property type="entry name" value="Carb_Metab_HTH_regulators"/>
</dbReference>
<dbReference type="SUPFAM" id="SSF100950">
    <property type="entry name" value="NagB/RpiA/CoA transferase-like"/>
    <property type="match status" value="1"/>
</dbReference>
<evidence type="ECO:0000313" key="2">
    <source>
        <dbReference type="EMBL" id="GAI58666.1"/>
    </source>
</evidence>
<evidence type="ECO:0000259" key="1">
    <source>
        <dbReference type="Pfam" id="PF00455"/>
    </source>
</evidence>
<name>X1QV40_9ZZZZ</name>
<organism evidence="2">
    <name type="scientific">marine sediment metagenome</name>
    <dbReference type="NCBI Taxonomy" id="412755"/>
    <lineage>
        <taxon>unclassified sequences</taxon>
        <taxon>metagenomes</taxon>
        <taxon>ecological metagenomes</taxon>
    </lineage>
</organism>
<feature type="domain" description="DeoR-like transcriptional repressor C-terminal sensor" evidence="1">
    <location>
        <begin position="28"/>
        <end position="79"/>
    </location>
</feature>
<dbReference type="EMBL" id="BARV01035735">
    <property type="protein sequence ID" value="GAI58666.1"/>
    <property type="molecule type" value="Genomic_DNA"/>
</dbReference>
<dbReference type="PANTHER" id="PTHR30363:SF44">
    <property type="entry name" value="AGA OPERON TRANSCRIPTIONAL REPRESSOR-RELATED"/>
    <property type="match status" value="1"/>
</dbReference>
<dbReference type="Pfam" id="PF00455">
    <property type="entry name" value="DeoRC"/>
    <property type="match status" value="1"/>
</dbReference>
<dbReference type="InterPro" id="IPR037171">
    <property type="entry name" value="NagB/RpiA_transferase-like"/>
</dbReference>
<dbReference type="PANTHER" id="PTHR30363">
    <property type="entry name" value="HTH-TYPE TRANSCRIPTIONAL REGULATOR SRLR-RELATED"/>
    <property type="match status" value="1"/>
</dbReference>
<dbReference type="InterPro" id="IPR014036">
    <property type="entry name" value="DeoR-like_C"/>
</dbReference>
<protein>
    <recommendedName>
        <fullName evidence="1">DeoR-like transcriptional repressor C-terminal sensor domain-containing protein</fullName>
    </recommendedName>
</protein>
<reference evidence="2" key="1">
    <citation type="journal article" date="2014" name="Front. Microbiol.">
        <title>High frequency of phylogenetically diverse reductive dehalogenase-homologous genes in deep subseafloor sedimentary metagenomes.</title>
        <authorList>
            <person name="Kawai M."/>
            <person name="Futagami T."/>
            <person name="Toyoda A."/>
            <person name="Takaki Y."/>
            <person name="Nishi S."/>
            <person name="Hori S."/>
            <person name="Arai W."/>
            <person name="Tsubouchi T."/>
            <person name="Morono Y."/>
            <person name="Uchiyama I."/>
            <person name="Ito T."/>
            <person name="Fujiyama A."/>
            <person name="Inagaki F."/>
            <person name="Takami H."/>
        </authorList>
    </citation>
    <scope>NUCLEOTIDE SEQUENCE</scope>
    <source>
        <strain evidence="2">Expedition CK06-06</strain>
    </source>
</reference>
<feature type="non-terminal residue" evidence="2">
    <location>
        <position position="79"/>
    </location>
</feature>
<accession>X1QV40</accession>
<comment type="caution">
    <text evidence="2">The sequence shown here is derived from an EMBL/GenBank/DDBJ whole genome shotgun (WGS) entry which is preliminary data.</text>
</comment>
<dbReference type="Gene3D" id="3.40.50.1360">
    <property type="match status" value="1"/>
</dbReference>
<gene>
    <name evidence="2" type="ORF">S06H3_55701</name>
</gene>
<dbReference type="AlphaFoldDB" id="X1QV40"/>
<proteinExistence type="predicted"/>
<sequence>MVYKVRGGVKLITSSSIDKKFDVRMRTNIELKRNIARKAITFIKEGDSIFLDASTTCLIFAKEIIRKNYSDLTVVTNSF</sequence>